<reference evidence="7" key="2">
    <citation type="submission" date="2021-09" db="EMBL/GenBank/DDBJ databases">
        <authorList>
            <person name="Jia N."/>
            <person name="Wang J."/>
            <person name="Shi W."/>
            <person name="Du L."/>
            <person name="Sun Y."/>
            <person name="Zhan W."/>
            <person name="Jiang J."/>
            <person name="Wang Q."/>
            <person name="Zhang B."/>
            <person name="Ji P."/>
            <person name="Sakyi L.B."/>
            <person name="Cui X."/>
            <person name="Yuan T."/>
            <person name="Jiang B."/>
            <person name="Yang W."/>
            <person name="Lam T.T.-Y."/>
            <person name="Chang Q."/>
            <person name="Ding S."/>
            <person name="Wang X."/>
            <person name="Zhu J."/>
            <person name="Ruan X."/>
            <person name="Zhao L."/>
            <person name="Wei J."/>
            <person name="Que T."/>
            <person name="Du C."/>
            <person name="Cheng J."/>
            <person name="Dai P."/>
            <person name="Han X."/>
            <person name="Huang E."/>
            <person name="Gao Y."/>
            <person name="Liu J."/>
            <person name="Shao H."/>
            <person name="Ye R."/>
            <person name="Li L."/>
            <person name="Wei W."/>
            <person name="Wang X."/>
            <person name="Wang C."/>
            <person name="Huo Q."/>
            <person name="Li W."/>
            <person name="Guo W."/>
            <person name="Chen H."/>
            <person name="Chen S."/>
            <person name="Zhou L."/>
            <person name="Zhou L."/>
            <person name="Ni X."/>
            <person name="Tian J."/>
            <person name="Zhou Y."/>
            <person name="Sheng Y."/>
            <person name="Liu T."/>
            <person name="Pan Y."/>
            <person name="Xia L."/>
            <person name="Li J."/>
            <person name="Zhao F."/>
            <person name="Cao W."/>
        </authorList>
    </citation>
    <scope>NUCLEOTIDE SEQUENCE</scope>
    <source>
        <strain evidence="7">Rmic-2018</strain>
        <tissue evidence="7">Larvae</tissue>
    </source>
</reference>
<feature type="compositionally biased region" description="Basic residues" evidence="5">
    <location>
        <begin position="391"/>
        <end position="405"/>
    </location>
</feature>
<feature type="region of interest" description="Disordered" evidence="5">
    <location>
        <begin position="381"/>
        <end position="409"/>
    </location>
</feature>
<keyword evidence="3" id="KW-0862">Zinc</keyword>
<comment type="caution">
    <text evidence="7">The sequence shown here is derived from an EMBL/GenBank/DDBJ whole genome shotgun (WGS) entry which is preliminary data.</text>
</comment>
<dbReference type="PROSITE" id="PS50966">
    <property type="entry name" value="ZF_SWIM"/>
    <property type="match status" value="1"/>
</dbReference>
<dbReference type="EMBL" id="JABSTU010000010">
    <property type="protein sequence ID" value="KAH8019562.1"/>
    <property type="molecule type" value="Genomic_DNA"/>
</dbReference>
<dbReference type="PANTHER" id="PTHR31569:SF4">
    <property type="entry name" value="SWIM-TYPE DOMAIN-CONTAINING PROTEIN"/>
    <property type="match status" value="1"/>
</dbReference>
<evidence type="ECO:0000256" key="2">
    <source>
        <dbReference type="ARBA" id="ARBA00022771"/>
    </source>
</evidence>
<dbReference type="GO" id="GO:0008270">
    <property type="term" value="F:zinc ion binding"/>
    <property type="evidence" value="ECO:0007669"/>
    <property type="project" value="UniProtKB-KW"/>
</dbReference>
<evidence type="ECO:0000256" key="4">
    <source>
        <dbReference type="PROSITE-ProRule" id="PRU00325"/>
    </source>
</evidence>
<evidence type="ECO:0000259" key="6">
    <source>
        <dbReference type="PROSITE" id="PS50966"/>
    </source>
</evidence>
<dbReference type="InterPro" id="IPR052579">
    <property type="entry name" value="Zinc_finger_SWIM"/>
</dbReference>
<dbReference type="VEuPathDB" id="VectorBase:LOC119167594"/>
<sequence>MVCAPTPEKFEDAQTDFLRHPNAEACAYFQKNWADITNMWARHLCDKQFTAGNNTTNRVESYNAKIKYILSASDKLHEALRGILQLSRALTQEARHHACVMKTCTFYSYEASSDVEARCAKELTPYASSVINKEAAKARQAPPELQQIEATVYAVSSSCGTWHEVSTQTWTCTCTTFSKMGLPCRHILAVCERTSVLPDLSKVVKPRWFKFHHLRIMAGDADAEETCDTVSHQSTDIELLTMPGPAFNKMNRNQLFNYAMRTLKSVADHLADCSPDVFRAKLAVVEKLYADWLTESSSSCVSSAVEQLGAGHHDTPCGSVDVQINEADLEEQLHDTRRDGIEEKRTSPVQVQDKPEENIATHEAYCSVNIQAASSCSNPRTPQLKLPLVKPRGRPRCKSVQKGKRQREPSDVAITPFVQMTEMAKHKPLLTGIVGETTSSRVLNCGYIIQEADVEVRPELLPSGLLDYRVQMRQLQHHFSEEARQLLTSAGLPRVSCLSHEPLTAENQRGRTKEIRQRIKEAEEEKWRQAQVNKLSLLLYLQHKDTVAPVPLYDNGLGSVLLFEARAGALRTLVRKQAYDGELVSVVCRACGGADETIAHIVTECPQLSPSSSNTDLAAALGFVDTGDVVDYAAVRRSKTRLEQWRKITLQGLREGS</sequence>
<feature type="region of interest" description="Disordered" evidence="5">
    <location>
        <begin position="335"/>
        <end position="354"/>
    </location>
</feature>
<dbReference type="Pfam" id="PF04434">
    <property type="entry name" value="SWIM"/>
    <property type="match status" value="1"/>
</dbReference>
<feature type="compositionally biased region" description="Basic and acidic residues" evidence="5">
    <location>
        <begin position="335"/>
        <end position="346"/>
    </location>
</feature>
<dbReference type="Proteomes" id="UP000821866">
    <property type="component" value="Chromosome 8"/>
</dbReference>
<accession>A0A9J6DC53</accession>
<keyword evidence="1" id="KW-0479">Metal-binding</keyword>
<proteinExistence type="predicted"/>
<feature type="domain" description="SWIM-type" evidence="6">
    <location>
        <begin position="163"/>
        <end position="195"/>
    </location>
</feature>
<dbReference type="AlphaFoldDB" id="A0A9J6DC53"/>
<evidence type="ECO:0000256" key="5">
    <source>
        <dbReference type="SAM" id="MobiDB-lite"/>
    </source>
</evidence>
<evidence type="ECO:0000313" key="8">
    <source>
        <dbReference type="Proteomes" id="UP000821866"/>
    </source>
</evidence>
<keyword evidence="2 4" id="KW-0863">Zinc-finger</keyword>
<evidence type="ECO:0000313" key="7">
    <source>
        <dbReference type="EMBL" id="KAH8019562.1"/>
    </source>
</evidence>
<organism evidence="7 8">
    <name type="scientific">Rhipicephalus microplus</name>
    <name type="common">Cattle tick</name>
    <name type="synonym">Boophilus microplus</name>
    <dbReference type="NCBI Taxonomy" id="6941"/>
    <lineage>
        <taxon>Eukaryota</taxon>
        <taxon>Metazoa</taxon>
        <taxon>Ecdysozoa</taxon>
        <taxon>Arthropoda</taxon>
        <taxon>Chelicerata</taxon>
        <taxon>Arachnida</taxon>
        <taxon>Acari</taxon>
        <taxon>Parasitiformes</taxon>
        <taxon>Ixodida</taxon>
        <taxon>Ixodoidea</taxon>
        <taxon>Ixodidae</taxon>
        <taxon>Rhipicephalinae</taxon>
        <taxon>Rhipicephalus</taxon>
        <taxon>Boophilus</taxon>
    </lineage>
</organism>
<keyword evidence="8" id="KW-1185">Reference proteome</keyword>
<evidence type="ECO:0000256" key="3">
    <source>
        <dbReference type="ARBA" id="ARBA00022833"/>
    </source>
</evidence>
<name>A0A9J6DC53_RHIMP</name>
<dbReference type="SMART" id="SM00575">
    <property type="entry name" value="ZnF_PMZ"/>
    <property type="match status" value="1"/>
</dbReference>
<dbReference type="InterPro" id="IPR006564">
    <property type="entry name" value="Znf_PMZ"/>
</dbReference>
<dbReference type="InterPro" id="IPR007527">
    <property type="entry name" value="Znf_SWIM"/>
</dbReference>
<protein>
    <recommendedName>
        <fullName evidence="6">SWIM-type domain-containing protein</fullName>
    </recommendedName>
</protein>
<reference evidence="7" key="1">
    <citation type="journal article" date="2020" name="Cell">
        <title>Large-Scale Comparative Analyses of Tick Genomes Elucidate Their Genetic Diversity and Vector Capacities.</title>
        <authorList>
            <consortium name="Tick Genome and Microbiome Consortium (TIGMIC)"/>
            <person name="Jia N."/>
            <person name="Wang J."/>
            <person name="Shi W."/>
            <person name="Du L."/>
            <person name="Sun Y."/>
            <person name="Zhan W."/>
            <person name="Jiang J.F."/>
            <person name="Wang Q."/>
            <person name="Zhang B."/>
            <person name="Ji P."/>
            <person name="Bell-Sakyi L."/>
            <person name="Cui X.M."/>
            <person name="Yuan T.T."/>
            <person name="Jiang B.G."/>
            <person name="Yang W.F."/>
            <person name="Lam T.T."/>
            <person name="Chang Q.C."/>
            <person name="Ding S.J."/>
            <person name="Wang X.J."/>
            <person name="Zhu J.G."/>
            <person name="Ruan X.D."/>
            <person name="Zhao L."/>
            <person name="Wei J.T."/>
            <person name="Ye R.Z."/>
            <person name="Que T.C."/>
            <person name="Du C.H."/>
            <person name="Zhou Y.H."/>
            <person name="Cheng J.X."/>
            <person name="Dai P.F."/>
            <person name="Guo W.B."/>
            <person name="Han X.H."/>
            <person name="Huang E.J."/>
            <person name="Li L.F."/>
            <person name="Wei W."/>
            <person name="Gao Y.C."/>
            <person name="Liu J.Z."/>
            <person name="Shao H.Z."/>
            <person name="Wang X."/>
            <person name="Wang C.C."/>
            <person name="Yang T.C."/>
            <person name="Huo Q.B."/>
            <person name="Li W."/>
            <person name="Chen H.Y."/>
            <person name="Chen S.E."/>
            <person name="Zhou L.G."/>
            <person name="Ni X.B."/>
            <person name="Tian J.H."/>
            <person name="Sheng Y."/>
            <person name="Liu T."/>
            <person name="Pan Y.S."/>
            <person name="Xia L.Y."/>
            <person name="Li J."/>
            <person name="Zhao F."/>
            <person name="Cao W.C."/>
        </authorList>
    </citation>
    <scope>NUCLEOTIDE SEQUENCE</scope>
    <source>
        <strain evidence="7">Rmic-2018</strain>
    </source>
</reference>
<gene>
    <name evidence="7" type="ORF">HPB51_019989</name>
</gene>
<evidence type="ECO:0000256" key="1">
    <source>
        <dbReference type="ARBA" id="ARBA00022723"/>
    </source>
</evidence>
<dbReference type="PANTHER" id="PTHR31569">
    <property type="entry name" value="SWIM-TYPE DOMAIN-CONTAINING PROTEIN"/>
    <property type="match status" value="1"/>
</dbReference>